<dbReference type="GO" id="GO:0015184">
    <property type="term" value="F:L-cystine transmembrane transporter activity"/>
    <property type="evidence" value="ECO:0007669"/>
    <property type="project" value="TreeGrafter"/>
</dbReference>
<dbReference type="PANTHER" id="PTHR13131:SF5">
    <property type="entry name" value="CYSTINOSIN"/>
    <property type="match status" value="1"/>
</dbReference>
<keyword evidence="9" id="KW-0458">Lysosome</keyword>
<dbReference type="OrthoDB" id="75720at2759"/>
<dbReference type="AlphaFoldDB" id="A0A0D8XZU9"/>
<feature type="region of interest" description="Disordered" evidence="11">
    <location>
        <begin position="209"/>
        <end position="230"/>
    </location>
</feature>
<feature type="compositionally biased region" description="Basic and acidic residues" evidence="11">
    <location>
        <begin position="216"/>
        <end position="230"/>
    </location>
</feature>
<comment type="subcellular location">
    <subcellularLocation>
        <location evidence="1">Lysosome membrane</location>
        <topology evidence="1">Multi-pass membrane protein</topology>
    </subcellularLocation>
</comment>
<proteinExistence type="inferred from homology"/>
<evidence type="ECO:0000256" key="4">
    <source>
        <dbReference type="ARBA" id="ARBA00022692"/>
    </source>
</evidence>
<keyword evidence="6" id="KW-0769">Symport</keyword>
<dbReference type="Proteomes" id="UP000053766">
    <property type="component" value="Unassembled WGS sequence"/>
</dbReference>
<dbReference type="NCBIfam" id="TIGR00951">
    <property type="entry name" value="2A43"/>
    <property type="match status" value="1"/>
</dbReference>
<keyword evidence="5" id="KW-0677">Repeat</keyword>
<evidence type="ECO:0000256" key="1">
    <source>
        <dbReference type="ARBA" id="ARBA00004155"/>
    </source>
</evidence>
<dbReference type="FunFam" id="1.20.1280.290:FF:000016">
    <property type="entry name" value="Cystinosin homolog"/>
    <property type="match status" value="1"/>
</dbReference>
<dbReference type="STRING" id="29172.A0A0D8XZU9"/>
<evidence type="ECO:0000256" key="3">
    <source>
        <dbReference type="ARBA" id="ARBA00022448"/>
    </source>
</evidence>
<evidence type="ECO:0000313" key="14">
    <source>
        <dbReference type="Proteomes" id="UP000053766"/>
    </source>
</evidence>
<dbReference type="SMART" id="SM00679">
    <property type="entry name" value="CTNS"/>
    <property type="match status" value="1"/>
</dbReference>
<keyword evidence="4 12" id="KW-0812">Transmembrane</keyword>
<feature type="transmembrane region" description="Helical" evidence="12">
    <location>
        <begin position="115"/>
        <end position="137"/>
    </location>
</feature>
<comment type="similarity">
    <text evidence="2">Belongs to the cystinosin family.</text>
</comment>
<evidence type="ECO:0000313" key="13">
    <source>
        <dbReference type="EMBL" id="KJH47856.1"/>
    </source>
</evidence>
<evidence type="ECO:0000256" key="6">
    <source>
        <dbReference type="ARBA" id="ARBA00022847"/>
    </source>
</evidence>
<keyword evidence="7 12" id="KW-1133">Transmembrane helix</keyword>
<evidence type="ECO:0000256" key="2">
    <source>
        <dbReference type="ARBA" id="ARBA00006855"/>
    </source>
</evidence>
<dbReference type="PANTHER" id="PTHR13131">
    <property type="entry name" value="CYSTINOSIN"/>
    <property type="match status" value="1"/>
</dbReference>
<keyword evidence="8 12" id="KW-0472">Membrane</keyword>
<keyword evidence="14" id="KW-1185">Reference proteome</keyword>
<feature type="transmembrane region" description="Helical" evidence="12">
    <location>
        <begin position="157"/>
        <end position="178"/>
    </location>
</feature>
<feature type="transmembrane region" description="Helical" evidence="12">
    <location>
        <begin position="84"/>
        <end position="103"/>
    </location>
</feature>
<sequence length="230" mass="25983">MYFDSNVQRQYEEAHPHSPIPVLLNDVFFAVHALIACILTAAQCLIYEHGNQRISHTCIIISAAMIVGAIVTAVITTLGFINMLFFITTLSYIKMIVTLLKYIPQAVQNFRRQSTTGWSIGNVLLDFMGGCLDILQMCLQCWNVDDWSAFYGNPVKFGLGLVSTLFDILFITQHYILYRDKDRSSNIKKSCHLTAGISENEDFDCEQENDVQSSKRSCDDKSLSQNKNDS</sequence>
<dbReference type="GO" id="GO:0005765">
    <property type="term" value="C:lysosomal membrane"/>
    <property type="evidence" value="ECO:0007669"/>
    <property type="project" value="UniProtKB-SubCell"/>
</dbReference>
<evidence type="ECO:0000256" key="11">
    <source>
        <dbReference type="SAM" id="MobiDB-lite"/>
    </source>
</evidence>
<dbReference type="GO" id="GO:0015293">
    <property type="term" value="F:symporter activity"/>
    <property type="evidence" value="ECO:0007669"/>
    <property type="project" value="UniProtKB-KW"/>
</dbReference>
<evidence type="ECO:0000256" key="5">
    <source>
        <dbReference type="ARBA" id="ARBA00022737"/>
    </source>
</evidence>
<comment type="catalytic activity">
    <reaction evidence="10">
        <text>L-cystine(out) + H(+)(out) = L-cystine(in) + H(+)(in)</text>
        <dbReference type="Rhea" id="RHEA:66172"/>
        <dbReference type="ChEBI" id="CHEBI:15378"/>
        <dbReference type="ChEBI" id="CHEBI:35491"/>
    </reaction>
    <physiologicalReaction direction="left-to-right" evidence="10">
        <dbReference type="Rhea" id="RHEA:66173"/>
    </physiologicalReaction>
</comment>
<evidence type="ECO:0000256" key="9">
    <source>
        <dbReference type="ARBA" id="ARBA00023228"/>
    </source>
</evidence>
<reference evidence="13 14" key="1">
    <citation type="submission" date="2013-11" db="EMBL/GenBank/DDBJ databases">
        <title>Draft genome of the bovine lungworm Dictyocaulus viviparus.</title>
        <authorList>
            <person name="Mitreva M."/>
        </authorList>
    </citation>
    <scope>NUCLEOTIDE SEQUENCE [LARGE SCALE GENOMIC DNA]</scope>
    <source>
        <strain evidence="13 14">HannoverDv2000</strain>
    </source>
</reference>
<organism evidence="13 14">
    <name type="scientific">Dictyocaulus viviparus</name>
    <name type="common">Bovine lungworm</name>
    <dbReference type="NCBI Taxonomy" id="29172"/>
    <lineage>
        <taxon>Eukaryota</taxon>
        <taxon>Metazoa</taxon>
        <taxon>Ecdysozoa</taxon>
        <taxon>Nematoda</taxon>
        <taxon>Chromadorea</taxon>
        <taxon>Rhabditida</taxon>
        <taxon>Rhabditina</taxon>
        <taxon>Rhabditomorpha</taxon>
        <taxon>Strongyloidea</taxon>
        <taxon>Metastrongylidae</taxon>
        <taxon>Dictyocaulus</taxon>
    </lineage>
</organism>
<evidence type="ECO:0000256" key="8">
    <source>
        <dbReference type="ARBA" id="ARBA00023136"/>
    </source>
</evidence>
<feature type="transmembrane region" description="Helical" evidence="12">
    <location>
        <begin position="27"/>
        <end position="47"/>
    </location>
</feature>
<feature type="transmembrane region" description="Helical" evidence="12">
    <location>
        <begin position="59"/>
        <end position="78"/>
    </location>
</feature>
<evidence type="ECO:0000256" key="10">
    <source>
        <dbReference type="ARBA" id="ARBA00048473"/>
    </source>
</evidence>
<accession>A0A0D8XZU9</accession>
<evidence type="ECO:0000256" key="7">
    <source>
        <dbReference type="ARBA" id="ARBA00022989"/>
    </source>
</evidence>
<dbReference type="EMBL" id="KN716290">
    <property type="protein sequence ID" value="KJH47856.1"/>
    <property type="molecule type" value="Genomic_DNA"/>
</dbReference>
<protein>
    <submittedName>
        <fullName evidence="13">Lysosomal Cystine Transporter</fullName>
    </submittedName>
</protein>
<dbReference type="Pfam" id="PF04193">
    <property type="entry name" value="PQ-loop"/>
    <property type="match status" value="1"/>
</dbReference>
<reference evidence="14" key="2">
    <citation type="journal article" date="2016" name="Sci. Rep.">
        <title>Dictyocaulus viviparus genome, variome and transcriptome elucidate lungworm biology and support future intervention.</title>
        <authorList>
            <person name="McNulty S.N."/>
            <person name="Strube C."/>
            <person name="Rosa B.A."/>
            <person name="Martin J.C."/>
            <person name="Tyagi R."/>
            <person name="Choi Y.J."/>
            <person name="Wang Q."/>
            <person name="Hallsworth Pepin K."/>
            <person name="Zhang X."/>
            <person name="Ozersky P."/>
            <person name="Wilson R.K."/>
            <person name="Sternberg P.W."/>
            <person name="Gasser R.B."/>
            <person name="Mitreva M."/>
        </authorList>
    </citation>
    <scope>NUCLEOTIDE SEQUENCE [LARGE SCALE GENOMIC DNA]</scope>
    <source>
        <strain evidence="14">HannoverDv2000</strain>
    </source>
</reference>
<gene>
    <name evidence="13" type="ORF">DICVIV_06051</name>
</gene>
<evidence type="ECO:0000256" key="12">
    <source>
        <dbReference type="SAM" id="Phobius"/>
    </source>
</evidence>
<name>A0A0D8XZU9_DICVI</name>
<dbReference type="InterPro" id="IPR006603">
    <property type="entry name" value="PQ-loop_rpt"/>
</dbReference>
<keyword evidence="3" id="KW-0813">Transport</keyword>
<dbReference type="Gene3D" id="1.20.1280.290">
    <property type="match status" value="1"/>
</dbReference>
<dbReference type="InterPro" id="IPR005282">
    <property type="entry name" value="LC_transporter"/>
</dbReference>